<organism evidence="2 3">
    <name type="scientific">Streptomyces xanthophaeus</name>
    <dbReference type="NCBI Taxonomy" id="67385"/>
    <lineage>
        <taxon>Bacteria</taxon>
        <taxon>Bacillati</taxon>
        <taxon>Actinomycetota</taxon>
        <taxon>Actinomycetes</taxon>
        <taxon>Kitasatosporales</taxon>
        <taxon>Streptomycetaceae</taxon>
        <taxon>Streptomyces</taxon>
    </lineage>
</organism>
<gene>
    <name evidence="2" type="ORF">Sxan_33880</name>
</gene>
<dbReference type="Proteomes" id="UP000600026">
    <property type="component" value="Unassembled WGS sequence"/>
</dbReference>
<dbReference type="RefSeq" id="WP_031140856.1">
    <property type="nucleotide sequence ID" value="NZ_BNEE01000006.1"/>
</dbReference>
<reference evidence="2" key="1">
    <citation type="submission" date="2020-09" db="EMBL/GenBank/DDBJ databases">
        <title>Whole genome shotgun sequence of Streptomyces xanthophaeus NBRC 12829.</title>
        <authorList>
            <person name="Komaki H."/>
            <person name="Tamura T."/>
        </authorList>
    </citation>
    <scope>NUCLEOTIDE SEQUENCE</scope>
    <source>
        <strain evidence="2">NBRC 12829</strain>
    </source>
</reference>
<dbReference type="GO" id="GO:0005886">
    <property type="term" value="C:plasma membrane"/>
    <property type="evidence" value="ECO:0007669"/>
    <property type="project" value="UniProtKB-SubCell"/>
</dbReference>
<feature type="transmembrane region" description="Helical" evidence="1">
    <location>
        <begin position="21"/>
        <end position="41"/>
    </location>
</feature>
<keyword evidence="1" id="KW-1133">Transmembrane helix</keyword>
<protein>
    <recommendedName>
        <fullName evidence="4">ABC transporter permease</fullName>
    </recommendedName>
</protein>
<name>A0A919GY14_9ACTN</name>
<keyword evidence="1" id="KW-0472">Membrane</keyword>
<feature type="transmembrane region" description="Helical" evidence="1">
    <location>
        <begin position="196"/>
        <end position="217"/>
    </location>
</feature>
<evidence type="ECO:0000313" key="3">
    <source>
        <dbReference type="Proteomes" id="UP000600026"/>
    </source>
</evidence>
<accession>A0A919GY14</accession>
<feature type="transmembrane region" description="Helical" evidence="1">
    <location>
        <begin position="124"/>
        <end position="152"/>
    </location>
</feature>
<proteinExistence type="predicted"/>
<evidence type="ECO:0008006" key="4">
    <source>
        <dbReference type="Google" id="ProtNLM"/>
    </source>
</evidence>
<dbReference type="GO" id="GO:0140359">
    <property type="term" value="F:ABC-type transporter activity"/>
    <property type="evidence" value="ECO:0007669"/>
    <property type="project" value="InterPro"/>
</dbReference>
<evidence type="ECO:0000256" key="1">
    <source>
        <dbReference type="SAM" id="Phobius"/>
    </source>
</evidence>
<feature type="transmembrane region" description="Helical" evidence="1">
    <location>
        <begin position="244"/>
        <end position="266"/>
    </location>
</feature>
<evidence type="ECO:0000313" key="2">
    <source>
        <dbReference type="EMBL" id="GHI86024.1"/>
    </source>
</evidence>
<sequence length="273" mass="28172">MKTRWPLLWLALHRRRRMLMALVVGMVVFEALIVVVANTIAPGTLFSAGGKGTPSAYRAFSGSGGDVSIASYPGLLGAGLVHPFWIAMQLTAIGALAAAAVAADVESGTIELIMVRPVSRNRLLAERTAAVVIAALALNAAATLTVAAGVWLSPDIHRDVPLSGVFAAGLMGCGFALCLAGPALAVSAWGSRRAQVIGATIAIGAVGFALNFIALAWSKAAPLRFISPFHYYTPGDALAQGHVLWPQLGVLVGVGAVGLILGHALLMRRDLAP</sequence>
<feature type="transmembrane region" description="Helical" evidence="1">
    <location>
        <begin position="164"/>
        <end position="189"/>
    </location>
</feature>
<keyword evidence="3" id="KW-1185">Reference proteome</keyword>
<dbReference type="OrthoDB" id="3686802at2"/>
<keyword evidence="1" id="KW-0812">Transmembrane</keyword>
<feature type="transmembrane region" description="Helical" evidence="1">
    <location>
        <begin position="84"/>
        <end position="103"/>
    </location>
</feature>
<dbReference type="AlphaFoldDB" id="A0A919GY14"/>
<comment type="caution">
    <text evidence="2">The sequence shown here is derived from an EMBL/GenBank/DDBJ whole genome shotgun (WGS) entry which is preliminary data.</text>
</comment>
<dbReference type="EMBL" id="BNEE01000006">
    <property type="protein sequence ID" value="GHI86024.1"/>
    <property type="molecule type" value="Genomic_DNA"/>
</dbReference>